<sequence>MANRINLLIIGFITGILNGLFGAGGGTIIVPFMVFLLGIEDHKAHATAISIILPLTVLSSIIYIKNGIFNFPTTLNVTLGSVIGGLLGAFLLNKVPIKYLRKLFGIIMIIASIRIWIIK</sequence>
<keyword evidence="6" id="KW-1003">Cell membrane</keyword>
<comment type="caution">
    <text evidence="7">The sequence shown here is derived from an EMBL/GenBank/DDBJ whole genome shotgun (WGS) entry which is preliminary data.</text>
</comment>
<evidence type="ECO:0000313" key="8">
    <source>
        <dbReference type="Proteomes" id="UP001166402"/>
    </source>
</evidence>
<dbReference type="Pfam" id="PF01925">
    <property type="entry name" value="TauE"/>
    <property type="match status" value="1"/>
</dbReference>
<keyword evidence="5 6" id="KW-0472">Membrane</keyword>
<name>A0ABS4NG00_9THEO</name>
<evidence type="ECO:0000256" key="2">
    <source>
        <dbReference type="ARBA" id="ARBA00009142"/>
    </source>
</evidence>
<keyword evidence="4 6" id="KW-1133">Transmembrane helix</keyword>
<feature type="transmembrane region" description="Helical" evidence="6">
    <location>
        <begin position="75"/>
        <end position="93"/>
    </location>
</feature>
<organism evidence="7 8">
    <name type="scientific">Thermoanaerobacterium butyriciformans</name>
    <dbReference type="NCBI Taxonomy" id="1702242"/>
    <lineage>
        <taxon>Bacteria</taxon>
        <taxon>Bacillati</taxon>
        <taxon>Bacillota</taxon>
        <taxon>Clostridia</taxon>
        <taxon>Thermoanaerobacterales</taxon>
        <taxon>Thermoanaerobacteraceae</taxon>
        <taxon>Thermoanaerobacterium</taxon>
    </lineage>
</organism>
<protein>
    <recommendedName>
        <fullName evidence="6">Probable membrane transporter protein</fullName>
    </recommendedName>
</protein>
<dbReference type="InterPro" id="IPR002781">
    <property type="entry name" value="TM_pro_TauE-like"/>
</dbReference>
<accession>A0ABS4NG00</accession>
<dbReference type="Proteomes" id="UP001166402">
    <property type="component" value="Unassembled WGS sequence"/>
</dbReference>
<comment type="subcellular location">
    <subcellularLocation>
        <location evidence="6">Cell membrane</location>
        <topology evidence="6">Multi-pass membrane protein</topology>
    </subcellularLocation>
    <subcellularLocation>
        <location evidence="1">Membrane</location>
        <topology evidence="1">Multi-pass membrane protein</topology>
    </subcellularLocation>
</comment>
<evidence type="ECO:0000256" key="1">
    <source>
        <dbReference type="ARBA" id="ARBA00004141"/>
    </source>
</evidence>
<keyword evidence="8" id="KW-1185">Reference proteome</keyword>
<feature type="transmembrane region" description="Helical" evidence="6">
    <location>
        <begin position="99"/>
        <end position="117"/>
    </location>
</feature>
<evidence type="ECO:0000256" key="3">
    <source>
        <dbReference type="ARBA" id="ARBA00022692"/>
    </source>
</evidence>
<keyword evidence="3 6" id="KW-0812">Transmembrane</keyword>
<evidence type="ECO:0000256" key="5">
    <source>
        <dbReference type="ARBA" id="ARBA00023136"/>
    </source>
</evidence>
<gene>
    <name evidence="7" type="ORF">J2Z80_002141</name>
</gene>
<proteinExistence type="inferred from homology"/>
<evidence type="ECO:0000256" key="4">
    <source>
        <dbReference type="ARBA" id="ARBA00022989"/>
    </source>
</evidence>
<dbReference type="InterPro" id="IPR051598">
    <property type="entry name" value="TSUP/Inactive_protease-like"/>
</dbReference>
<dbReference type="PANTHER" id="PTHR43701">
    <property type="entry name" value="MEMBRANE TRANSPORTER PROTEIN MJ0441-RELATED"/>
    <property type="match status" value="1"/>
</dbReference>
<feature type="transmembrane region" description="Helical" evidence="6">
    <location>
        <begin position="7"/>
        <end position="38"/>
    </location>
</feature>
<comment type="similarity">
    <text evidence="2 6">Belongs to the 4-toluene sulfonate uptake permease (TSUP) (TC 2.A.102) family.</text>
</comment>
<evidence type="ECO:0000313" key="7">
    <source>
        <dbReference type="EMBL" id="MBP2072601.1"/>
    </source>
</evidence>
<feature type="transmembrane region" description="Helical" evidence="6">
    <location>
        <begin position="44"/>
        <end position="63"/>
    </location>
</feature>
<reference evidence="7" key="1">
    <citation type="submission" date="2021-03" db="EMBL/GenBank/DDBJ databases">
        <title>Genomic Encyclopedia of Type Strains, Phase IV (KMG-IV): sequencing the most valuable type-strain genomes for metagenomic binning, comparative biology and taxonomic classification.</title>
        <authorList>
            <person name="Goeker M."/>
        </authorList>
    </citation>
    <scope>NUCLEOTIDE SEQUENCE</scope>
    <source>
        <strain evidence="7">DSM 101588</strain>
    </source>
</reference>
<dbReference type="RefSeq" id="WP_209454341.1">
    <property type="nucleotide sequence ID" value="NZ_JAGGLT010000024.1"/>
</dbReference>
<evidence type="ECO:0000256" key="6">
    <source>
        <dbReference type="RuleBase" id="RU363041"/>
    </source>
</evidence>
<dbReference type="PANTHER" id="PTHR43701:SF2">
    <property type="entry name" value="MEMBRANE TRANSPORTER PROTEIN YJNA-RELATED"/>
    <property type="match status" value="1"/>
</dbReference>
<dbReference type="EMBL" id="JAGGLT010000024">
    <property type="protein sequence ID" value="MBP2072601.1"/>
    <property type="molecule type" value="Genomic_DNA"/>
</dbReference>